<comment type="caution">
    <text evidence="3">The sequence shown here is derived from an EMBL/GenBank/DDBJ whole genome shotgun (WGS) entry which is preliminary data.</text>
</comment>
<dbReference type="InterPro" id="IPR009045">
    <property type="entry name" value="Zn_M74/Hedgehog-like"/>
</dbReference>
<dbReference type="InterPro" id="IPR003709">
    <property type="entry name" value="VanY-like_core_dom"/>
</dbReference>
<dbReference type="PANTHER" id="PTHR34385">
    <property type="entry name" value="D-ALANYL-D-ALANINE CARBOXYPEPTIDASE"/>
    <property type="match status" value="1"/>
</dbReference>
<evidence type="ECO:0000259" key="2">
    <source>
        <dbReference type="Pfam" id="PF02557"/>
    </source>
</evidence>
<accession>A0A2H0TEU4</accession>
<proteinExistence type="predicted"/>
<organism evidence="3 4">
    <name type="scientific">Candidatus Niyogibacteria bacterium CG10_big_fil_rev_8_21_14_0_10_42_19</name>
    <dbReference type="NCBI Taxonomy" id="1974725"/>
    <lineage>
        <taxon>Bacteria</taxon>
        <taxon>Candidatus Niyogiibacteriota</taxon>
    </lineage>
</organism>
<dbReference type="InterPro" id="IPR058193">
    <property type="entry name" value="VanY/YodJ_core_dom"/>
</dbReference>
<dbReference type="GO" id="GO:0006508">
    <property type="term" value="P:proteolysis"/>
    <property type="evidence" value="ECO:0007669"/>
    <property type="project" value="InterPro"/>
</dbReference>
<evidence type="ECO:0000256" key="1">
    <source>
        <dbReference type="SAM" id="Coils"/>
    </source>
</evidence>
<reference evidence="4" key="1">
    <citation type="submission" date="2017-09" db="EMBL/GenBank/DDBJ databases">
        <title>Depth-based differentiation of microbial function through sediment-hosted aquifers and enrichment of novel symbionts in the deep terrestrial subsurface.</title>
        <authorList>
            <person name="Probst A.J."/>
            <person name="Ladd B."/>
            <person name="Jarett J.K."/>
            <person name="Geller-Mcgrath D.E."/>
            <person name="Sieber C.M.K."/>
            <person name="Emerson J.B."/>
            <person name="Anantharaman K."/>
            <person name="Thomas B.C."/>
            <person name="Malmstrom R."/>
            <person name="Stieglmeier M."/>
            <person name="Klingl A."/>
            <person name="Woyke T."/>
            <person name="Ryan C.M."/>
            <person name="Banfield J.F."/>
        </authorList>
    </citation>
    <scope>NUCLEOTIDE SEQUENCE [LARGE SCALE GENOMIC DNA]</scope>
</reference>
<evidence type="ECO:0000313" key="3">
    <source>
        <dbReference type="EMBL" id="PIR70066.1"/>
    </source>
</evidence>
<sequence length="306" mass="35429">MKIDFLGYDKVLPLLFFLALFIGASGFAYKAHTLNQNNLTLQKELKEAEEGLVLSTKNFTEEITALADSLKTAERDRDIFEENFIAEKARMDFLAAEISSIQSAVGLIEKINSTDRELLQKYSKIFFLNEHYVPQKLVAIGAEYLYEEERPRLIHEGVFPFLMGMLNNARVEGIDILIISAFRSFEEQSGLKSSYSVTYGSGANQFSADQGYSEHQLGTAVDFTTSKTGTDFYDFKNTQAYLWLQENAYKYGFILSYPEDNLYYRFEPWHWRFVGRELAGKLREDNKYFYDLDQREINLYIASFFD</sequence>
<dbReference type="AlphaFoldDB" id="A0A2H0TEU4"/>
<evidence type="ECO:0000313" key="4">
    <source>
        <dbReference type="Proteomes" id="UP000229383"/>
    </source>
</evidence>
<feature type="coiled-coil region" evidence="1">
    <location>
        <begin position="31"/>
        <end position="83"/>
    </location>
</feature>
<dbReference type="GO" id="GO:0008233">
    <property type="term" value="F:peptidase activity"/>
    <property type="evidence" value="ECO:0007669"/>
    <property type="project" value="InterPro"/>
</dbReference>
<dbReference type="InterPro" id="IPR052179">
    <property type="entry name" value="DD-CPase-like"/>
</dbReference>
<dbReference type="SUPFAM" id="SSF55166">
    <property type="entry name" value="Hedgehog/DD-peptidase"/>
    <property type="match status" value="1"/>
</dbReference>
<dbReference type="CDD" id="cd14852">
    <property type="entry name" value="LD-carboxypeptidase"/>
    <property type="match status" value="1"/>
</dbReference>
<dbReference type="PANTHER" id="PTHR34385:SF1">
    <property type="entry name" value="PEPTIDOGLYCAN L-ALANYL-D-GLUTAMATE ENDOPEPTIDASE CWLK"/>
    <property type="match status" value="1"/>
</dbReference>
<keyword evidence="1" id="KW-0175">Coiled coil</keyword>
<gene>
    <name evidence="3" type="ORF">COU46_03530</name>
</gene>
<dbReference type="Pfam" id="PF02557">
    <property type="entry name" value="VanY"/>
    <property type="match status" value="1"/>
</dbReference>
<name>A0A2H0TEU4_9BACT</name>
<dbReference type="Proteomes" id="UP000229383">
    <property type="component" value="Unassembled WGS sequence"/>
</dbReference>
<dbReference type="Gene3D" id="3.30.1380.10">
    <property type="match status" value="1"/>
</dbReference>
<dbReference type="EMBL" id="PFCN01000039">
    <property type="protein sequence ID" value="PIR70066.1"/>
    <property type="molecule type" value="Genomic_DNA"/>
</dbReference>
<feature type="domain" description="D-alanyl-D-alanine carboxypeptidase-like core" evidence="2">
    <location>
        <begin position="160"/>
        <end position="275"/>
    </location>
</feature>
<protein>
    <recommendedName>
        <fullName evidence="2">D-alanyl-D-alanine carboxypeptidase-like core domain-containing protein</fullName>
    </recommendedName>
</protein>